<dbReference type="FunFam" id="3.40.50.720:FF:000137">
    <property type="entry name" value="Hydroxysteroid (17-beta) dehydrogenase 3"/>
    <property type="match status" value="1"/>
</dbReference>
<dbReference type="PIRSF" id="PIRSF000126">
    <property type="entry name" value="11-beta-HSD1"/>
    <property type="match status" value="1"/>
</dbReference>
<protein>
    <submittedName>
        <fullName evidence="6">Hydroxysteroid (20-beta) dehydrogenase 2</fullName>
    </submittedName>
</protein>
<keyword evidence="4" id="KW-0560">Oxidoreductase</keyword>
<accession>A0A3Q3MBT3</accession>
<comment type="subcellular location">
    <subcellularLocation>
        <location evidence="1">Endoplasmic reticulum</location>
    </subcellularLocation>
</comment>
<dbReference type="CDD" id="cd05356">
    <property type="entry name" value="17beta-HSD1_like_SDR_c"/>
    <property type="match status" value="1"/>
</dbReference>
<dbReference type="Ensembl" id="ENSMAMT00000023227.2">
    <property type="protein sequence ID" value="ENSMAMP00000022647.1"/>
    <property type="gene ID" value="ENSMAMG00000015190.2"/>
</dbReference>
<dbReference type="InterPro" id="IPR002347">
    <property type="entry name" value="SDR_fam"/>
</dbReference>
<evidence type="ECO:0000256" key="5">
    <source>
        <dbReference type="RuleBase" id="RU000363"/>
    </source>
</evidence>
<proteinExistence type="inferred from homology"/>
<keyword evidence="3" id="KW-0444">Lipid biosynthesis</keyword>
<comment type="similarity">
    <text evidence="5">Belongs to the short-chain dehydrogenases/reductases (SDR) family.</text>
</comment>
<dbReference type="PANTHER" id="PTHR43899:SF10">
    <property type="entry name" value="20BETA-HYDROXYSTEROID DEHYDROGENASE TYPE 2"/>
    <property type="match status" value="1"/>
</dbReference>
<evidence type="ECO:0000313" key="6">
    <source>
        <dbReference type="Ensembl" id="ENSMAMP00000022647.1"/>
    </source>
</evidence>
<keyword evidence="2" id="KW-0521">NADP</keyword>
<dbReference type="InterPro" id="IPR036291">
    <property type="entry name" value="NAD(P)-bd_dom_sf"/>
</dbReference>
<sequence length="314" mass="35027">MSFSDVLATIGGLTVAFYLLKLSWTCCCGLREYFLSKLWQVNLRRYGQWAVVTGATSGIGKAYACEVTISLKSRNDPKCSLSPLEKQYGRKTRTIQVDFTEGHSIYPAIAEQLQGLEIGILVNNVGMVYSDCFTYFLDVPDAGQKITQLIYCNILSVPQMTRLILPGMVERKTGLIINISSEAGIRPQPLLSLYCATKIFVTYFSQCLHAEYKSMGITVQCVAPFIVSTKMTNMKVNSFVKSAPEFAHDALNTVGHSNYTSGCLSHALQDMALAILLPDWIRMSSFLIIKLANQAKRIKSERRVCKENLKIKLK</sequence>
<keyword evidence="3" id="KW-0752">Steroid biosynthesis</keyword>
<dbReference type="GeneTree" id="ENSGT00940000163913"/>
<evidence type="ECO:0000256" key="2">
    <source>
        <dbReference type="ARBA" id="ARBA00022857"/>
    </source>
</evidence>
<dbReference type="Pfam" id="PF00106">
    <property type="entry name" value="adh_short"/>
    <property type="match status" value="1"/>
</dbReference>
<dbReference type="SUPFAM" id="SSF51735">
    <property type="entry name" value="NAD(P)-binding Rossmann-fold domains"/>
    <property type="match status" value="1"/>
</dbReference>
<evidence type="ECO:0000313" key="7">
    <source>
        <dbReference type="Proteomes" id="UP000261640"/>
    </source>
</evidence>
<organism evidence="6 7">
    <name type="scientific">Mastacembelus armatus</name>
    <name type="common">zig-zag eel</name>
    <dbReference type="NCBI Taxonomy" id="205130"/>
    <lineage>
        <taxon>Eukaryota</taxon>
        <taxon>Metazoa</taxon>
        <taxon>Chordata</taxon>
        <taxon>Craniata</taxon>
        <taxon>Vertebrata</taxon>
        <taxon>Euteleostomi</taxon>
        <taxon>Actinopterygii</taxon>
        <taxon>Neopterygii</taxon>
        <taxon>Teleostei</taxon>
        <taxon>Neoteleostei</taxon>
        <taxon>Acanthomorphata</taxon>
        <taxon>Anabantaria</taxon>
        <taxon>Synbranchiformes</taxon>
        <taxon>Mastacembelidae</taxon>
        <taxon>Mastacembelus</taxon>
    </lineage>
</organism>
<dbReference type="PANTHER" id="PTHR43899">
    <property type="entry name" value="RH59310P"/>
    <property type="match status" value="1"/>
</dbReference>
<evidence type="ECO:0000256" key="3">
    <source>
        <dbReference type="ARBA" id="ARBA00022955"/>
    </source>
</evidence>
<dbReference type="PROSITE" id="PS00061">
    <property type="entry name" value="ADH_SHORT"/>
    <property type="match status" value="1"/>
</dbReference>
<dbReference type="PRINTS" id="PR00081">
    <property type="entry name" value="GDHRDH"/>
</dbReference>
<dbReference type="GO" id="GO:0005783">
    <property type="term" value="C:endoplasmic reticulum"/>
    <property type="evidence" value="ECO:0007669"/>
    <property type="project" value="UniProtKB-SubCell"/>
</dbReference>
<dbReference type="InterPro" id="IPR051019">
    <property type="entry name" value="VLCFA-Steroid_DH"/>
</dbReference>
<dbReference type="STRING" id="205130.ENSMAMP00000022647"/>
<dbReference type="GO" id="GO:0016491">
    <property type="term" value="F:oxidoreductase activity"/>
    <property type="evidence" value="ECO:0007669"/>
    <property type="project" value="UniProtKB-KW"/>
</dbReference>
<dbReference type="Proteomes" id="UP000261640">
    <property type="component" value="Unplaced"/>
</dbReference>
<dbReference type="InterPro" id="IPR020904">
    <property type="entry name" value="Sc_DH/Rdtase_CS"/>
</dbReference>
<reference evidence="6" key="1">
    <citation type="submission" date="2025-08" db="UniProtKB">
        <authorList>
            <consortium name="Ensembl"/>
        </authorList>
    </citation>
    <scope>IDENTIFICATION</scope>
</reference>
<name>A0A3Q3MBT3_9TELE</name>
<keyword evidence="3" id="KW-0443">Lipid metabolism</keyword>
<dbReference type="GO" id="GO:0006694">
    <property type="term" value="P:steroid biosynthetic process"/>
    <property type="evidence" value="ECO:0007669"/>
    <property type="project" value="UniProtKB-KW"/>
</dbReference>
<dbReference type="AlphaFoldDB" id="A0A3Q3MBT3"/>
<keyword evidence="7" id="KW-1185">Reference proteome</keyword>
<evidence type="ECO:0000256" key="1">
    <source>
        <dbReference type="ARBA" id="ARBA00004240"/>
    </source>
</evidence>
<dbReference type="Gene3D" id="3.40.50.720">
    <property type="entry name" value="NAD(P)-binding Rossmann-like Domain"/>
    <property type="match status" value="1"/>
</dbReference>
<dbReference type="PRINTS" id="PR00080">
    <property type="entry name" value="SDRFAMILY"/>
</dbReference>
<reference evidence="6" key="2">
    <citation type="submission" date="2025-09" db="UniProtKB">
        <authorList>
            <consortium name="Ensembl"/>
        </authorList>
    </citation>
    <scope>IDENTIFICATION</scope>
</reference>
<evidence type="ECO:0000256" key="4">
    <source>
        <dbReference type="ARBA" id="ARBA00023002"/>
    </source>
</evidence>